<dbReference type="Gene3D" id="2.40.50.140">
    <property type="entry name" value="Nucleic acid-binding proteins"/>
    <property type="match status" value="1"/>
</dbReference>
<evidence type="ECO:0000256" key="2">
    <source>
        <dbReference type="ARBA" id="ARBA00022723"/>
    </source>
</evidence>
<dbReference type="NCBIfam" id="TIGR00757">
    <property type="entry name" value="RNaseEG"/>
    <property type="match status" value="1"/>
</dbReference>
<dbReference type="GO" id="GO:0004540">
    <property type="term" value="F:RNA nuclease activity"/>
    <property type="evidence" value="ECO:0007669"/>
    <property type="project" value="InterPro"/>
</dbReference>
<feature type="domain" description="S1 motif" evidence="6">
    <location>
        <begin position="38"/>
        <end position="116"/>
    </location>
</feature>
<dbReference type="PANTHER" id="PTHR30001:SF0">
    <property type="entry name" value="RIBONUCLEASE G"/>
    <property type="match status" value="1"/>
</dbReference>
<dbReference type="STRING" id="84035.SAMN05660742_12358"/>
<dbReference type="Proteomes" id="UP000199662">
    <property type="component" value="Unassembled WGS sequence"/>
</dbReference>
<evidence type="ECO:0000313" key="8">
    <source>
        <dbReference type="Proteomes" id="UP000199662"/>
    </source>
</evidence>
<dbReference type="GO" id="GO:0005737">
    <property type="term" value="C:cytoplasm"/>
    <property type="evidence" value="ECO:0007669"/>
    <property type="project" value="TreeGrafter"/>
</dbReference>
<dbReference type="EMBL" id="FNZK01000023">
    <property type="protein sequence ID" value="SEJ91100.1"/>
    <property type="molecule type" value="Genomic_DNA"/>
</dbReference>
<accession>A0A1H7CWJ4</accession>
<keyword evidence="3" id="KW-0378">Hydrolase</keyword>
<comment type="cofactor">
    <cofactor evidence="1">
        <name>Mg(2+)</name>
        <dbReference type="ChEBI" id="CHEBI:18420"/>
    </cofactor>
</comment>
<evidence type="ECO:0000256" key="3">
    <source>
        <dbReference type="ARBA" id="ARBA00022801"/>
    </source>
</evidence>
<dbReference type="GO" id="GO:0046872">
    <property type="term" value="F:metal ion binding"/>
    <property type="evidence" value="ECO:0007669"/>
    <property type="project" value="UniProtKB-KW"/>
</dbReference>
<dbReference type="InterPro" id="IPR019307">
    <property type="entry name" value="RNA-bd_AU-1/RNase_E/G"/>
</dbReference>
<protein>
    <submittedName>
        <fullName evidence="7">Ribonuclease G</fullName>
    </submittedName>
</protein>
<evidence type="ECO:0000256" key="1">
    <source>
        <dbReference type="ARBA" id="ARBA00001946"/>
    </source>
</evidence>
<dbReference type="InterPro" id="IPR004659">
    <property type="entry name" value="RNase_E/G"/>
</dbReference>
<dbReference type="GO" id="GO:0003723">
    <property type="term" value="F:RNA binding"/>
    <property type="evidence" value="ECO:0007669"/>
    <property type="project" value="UniProtKB-KW"/>
</dbReference>
<keyword evidence="8" id="KW-1185">Reference proteome</keyword>
<organism evidence="7 8">
    <name type="scientific">Propionispira arboris</name>
    <dbReference type="NCBI Taxonomy" id="84035"/>
    <lineage>
        <taxon>Bacteria</taxon>
        <taxon>Bacillati</taxon>
        <taxon>Bacillota</taxon>
        <taxon>Negativicutes</taxon>
        <taxon>Selenomonadales</taxon>
        <taxon>Selenomonadaceae</taxon>
        <taxon>Propionispira</taxon>
    </lineage>
</organism>
<dbReference type="PANTHER" id="PTHR30001">
    <property type="entry name" value="RIBONUCLEASE"/>
    <property type="match status" value="1"/>
</dbReference>
<dbReference type="GO" id="GO:0006364">
    <property type="term" value="P:rRNA processing"/>
    <property type="evidence" value="ECO:0007669"/>
    <property type="project" value="TreeGrafter"/>
</dbReference>
<dbReference type="SUPFAM" id="SSF50249">
    <property type="entry name" value="Nucleic acid-binding proteins"/>
    <property type="match status" value="1"/>
</dbReference>
<proteinExistence type="predicted"/>
<keyword evidence="4" id="KW-0460">Magnesium</keyword>
<gene>
    <name evidence="7" type="ORF">SAMN05660742_12358</name>
</gene>
<evidence type="ECO:0000259" key="6">
    <source>
        <dbReference type="PROSITE" id="PS50126"/>
    </source>
</evidence>
<keyword evidence="2" id="KW-0479">Metal-binding</keyword>
<dbReference type="InterPro" id="IPR003029">
    <property type="entry name" value="S1_domain"/>
</dbReference>
<evidence type="ECO:0000256" key="5">
    <source>
        <dbReference type="ARBA" id="ARBA00022884"/>
    </source>
</evidence>
<evidence type="ECO:0000256" key="4">
    <source>
        <dbReference type="ARBA" id="ARBA00022842"/>
    </source>
</evidence>
<dbReference type="Gene3D" id="3.40.1260.20">
    <property type="entry name" value="Ribonuclease E, catalytic domain"/>
    <property type="match status" value="1"/>
</dbReference>
<dbReference type="PROSITE" id="PS50126">
    <property type="entry name" value="S1"/>
    <property type="match status" value="1"/>
</dbReference>
<dbReference type="InterPro" id="IPR012340">
    <property type="entry name" value="NA-bd_OB-fold"/>
</dbReference>
<evidence type="ECO:0000313" key="7">
    <source>
        <dbReference type="EMBL" id="SEJ91100.1"/>
    </source>
</evidence>
<reference evidence="7 8" key="1">
    <citation type="submission" date="2016-10" db="EMBL/GenBank/DDBJ databases">
        <authorList>
            <person name="de Groot N.N."/>
        </authorList>
    </citation>
    <scope>NUCLEOTIDE SEQUENCE [LARGE SCALE GENOMIC DNA]</scope>
    <source>
        <strain evidence="7 8">DSM 2179</strain>
    </source>
</reference>
<name>A0A1H7CWJ4_9FIRM</name>
<keyword evidence="5" id="KW-0694">RNA-binding</keyword>
<dbReference type="AlphaFoldDB" id="A0A1H7CWJ4"/>
<dbReference type="GO" id="GO:0016787">
    <property type="term" value="F:hydrolase activity"/>
    <property type="evidence" value="ECO:0007669"/>
    <property type="project" value="UniProtKB-KW"/>
</dbReference>
<dbReference type="CDD" id="cd04453">
    <property type="entry name" value="S1_RNase_E"/>
    <property type="match status" value="1"/>
</dbReference>
<dbReference type="Pfam" id="PF10150">
    <property type="entry name" value="RNase_E_G"/>
    <property type="match status" value="1"/>
</dbReference>
<sequence length="426" mass="47857">MKSIIVNIVPEETRIAIIEDGDLLEISVERTESAHLVGNIYKGRVQNVLPGMQAAFVDIGQEKNAFLYIGDGLPKEAVQAISSHEKIHIGQNLPIQIVKDALGTKGPRATTHLTLPGRNIVLMPTVDYIGISRRIEVETERERLKEIAERICPPGMGMIVRTVAAGKSETALQKDVEYLTRLWSSLMARNKVSNPPTLLYRDADLVIRIVRDYFTENIDKMVLDNKDAYVRVLDLLKYTSPELIDKVELYEGSKSVFQMYQIEKEIENLGKRQVELKSGGFIVIDKTEALTAIDVNTGKFVGQANLADTVFQANMEAAVEIAKQIRLRDIGGIIIIDFIDMETASQKGQLLALMEKKVRQDKTKTNVVDITALGLVEITRKKSRQNFESIIYSECPYCHGRGLVESPETLSIKISRDLRRMEKNIM</sequence>